<dbReference type="InterPro" id="IPR035966">
    <property type="entry name" value="PKF_sf"/>
</dbReference>
<dbReference type="EMBL" id="FZOT01000009">
    <property type="protein sequence ID" value="SNS91003.1"/>
    <property type="molecule type" value="Genomic_DNA"/>
</dbReference>
<accession>A0A239ID85</accession>
<protein>
    <submittedName>
        <fullName evidence="1">Uncharacterized protein</fullName>
    </submittedName>
</protein>
<keyword evidence="2" id="KW-1185">Reference proteome</keyword>
<gene>
    <name evidence="1" type="ORF">SAMN06265795_10937</name>
</gene>
<sequence length="59" mass="6559">MVVEVRGSWIMLHAGIAGGAHGIPILEIPFDIDKLAARVKEPRRLAVQAAPRKKFEELR</sequence>
<name>A0A239ID85_9BURK</name>
<proteinExistence type="predicted"/>
<dbReference type="SUPFAM" id="SSF53784">
    <property type="entry name" value="Phosphofructokinase"/>
    <property type="match status" value="1"/>
</dbReference>
<dbReference type="Proteomes" id="UP000198284">
    <property type="component" value="Unassembled WGS sequence"/>
</dbReference>
<dbReference type="Gene3D" id="3.40.50.460">
    <property type="entry name" value="Phosphofructokinase domain"/>
    <property type="match status" value="1"/>
</dbReference>
<evidence type="ECO:0000313" key="1">
    <source>
        <dbReference type="EMBL" id="SNS91003.1"/>
    </source>
</evidence>
<dbReference type="GO" id="GO:0003872">
    <property type="term" value="F:6-phosphofructokinase activity"/>
    <property type="evidence" value="ECO:0007669"/>
    <property type="project" value="InterPro"/>
</dbReference>
<evidence type="ECO:0000313" key="2">
    <source>
        <dbReference type="Proteomes" id="UP000198284"/>
    </source>
</evidence>
<organism evidence="1 2">
    <name type="scientific">Noviherbaspirillum humi</name>
    <dbReference type="NCBI Taxonomy" id="1688639"/>
    <lineage>
        <taxon>Bacteria</taxon>
        <taxon>Pseudomonadati</taxon>
        <taxon>Pseudomonadota</taxon>
        <taxon>Betaproteobacteria</taxon>
        <taxon>Burkholderiales</taxon>
        <taxon>Oxalobacteraceae</taxon>
        <taxon>Noviherbaspirillum</taxon>
    </lineage>
</organism>
<dbReference type="AlphaFoldDB" id="A0A239ID85"/>
<reference evidence="1 2" key="1">
    <citation type="submission" date="2017-06" db="EMBL/GenBank/DDBJ databases">
        <authorList>
            <person name="Kim H.J."/>
            <person name="Triplett B.A."/>
        </authorList>
    </citation>
    <scope>NUCLEOTIDE SEQUENCE [LARGE SCALE GENOMIC DNA]</scope>
    <source>
        <strain evidence="1 2">U15</strain>
    </source>
</reference>